<keyword evidence="2" id="KW-1185">Reference proteome</keyword>
<proteinExistence type="predicted"/>
<dbReference type="RefSeq" id="WP_377313516.1">
    <property type="nucleotide sequence ID" value="NZ_JBHUIY010000001.1"/>
</dbReference>
<name>A0ABW5C7Z9_9PROT</name>
<dbReference type="SUPFAM" id="SSF53474">
    <property type="entry name" value="alpha/beta-Hydrolases"/>
    <property type="match status" value="1"/>
</dbReference>
<dbReference type="Gene3D" id="3.40.50.1820">
    <property type="entry name" value="alpha/beta hydrolase"/>
    <property type="match status" value="1"/>
</dbReference>
<organism evidence="1 2">
    <name type="scientific">Phaeospirillum tilakii</name>
    <dbReference type="NCBI Taxonomy" id="741673"/>
    <lineage>
        <taxon>Bacteria</taxon>
        <taxon>Pseudomonadati</taxon>
        <taxon>Pseudomonadota</taxon>
        <taxon>Alphaproteobacteria</taxon>
        <taxon>Rhodospirillales</taxon>
        <taxon>Rhodospirillaceae</taxon>
        <taxon>Phaeospirillum</taxon>
    </lineage>
</organism>
<sequence>MRRFRSSPGDSGRIRPLRPFSVLCLVALAGCVESGPAEPEPRPEIAWAKARVFLPSGLRGRMEDPAVQEELAGLRGQPVLVYLHGCAGLHATARWDGARYARMGYVTILPDSLAQPGREANCRFDGATPEFGLFPRKYEFRLAEIDYAWSRLKQAAWADRRRLFLAGHSEGGAAVARYPARPGQWAGLIVTGWDCIGGLDSPARIQADPAVPVLAINSRRDPLSRRPGRWCDTSGRPNSWTYRYDAPEHWYGRSRGWIDATAKFLVLNGGPATPGS</sequence>
<gene>
    <name evidence="1" type="ORF">ACFSNB_00685</name>
</gene>
<keyword evidence="1" id="KW-0378">Hydrolase</keyword>
<evidence type="ECO:0000313" key="2">
    <source>
        <dbReference type="Proteomes" id="UP001597296"/>
    </source>
</evidence>
<dbReference type="EMBL" id="JBHUIY010000001">
    <property type="protein sequence ID" value="MFD2232311.1"/>
    <property type="molecule type" value="Genomic_DNA"/>
</dbReference>
<reference evidence="2" key="1">
    <citation type="journal article" date="2019" name="Int. J. Syst. Evol. Microbiol.">
        <title>The Global Catalogue of Microorganisms (GCM) 10K type strain sequencing project: providing services to taxonomists for standard genome sequencing and annotation.</title>
        <authorList>
            <consortium name="The Broad Institute Genomics Platform"/>
            <consortium name="The Broad Institute Genome Sequencing Center for Infectious Disease"/>
            <person name="Wu L."/>
            <person name="Ma J."/>
        </authorList>
    </citation>
    <scope>NUCLEOTIDE SEQUENCE [LARGE SCALE GENOMIC DNA]</scope>
    <source>
        <strain evidence="2">KCTC 15012</strain>
    </source>
</reference>
<accession>A0ABW5C7Z9</accession>
<evidence type="ECO:0000313" key="1">
    <source>
        <dbReference type="EMBL" id="MFD2232311.1"/>
    </source>
</evidence>
<protein>
    <submittedName>
        <fullName evidence="1">Dienelactone hydrolase family protein</fullName>
        <ecNumber evidence="1">3.1.-.-</ecNumber>
    </submittedName>
</protein>
<dbReference type="Proteomes" id="UP001597296">
    <property type="component" value="Unassembled WGS sequence"/>
</dbReference>
<dbReference type="InterPro" id="IPR029058">
    <property type="entry name" value="AB_hydrolase_fold"/>
</dbReference>
<comment type="caution">
    <text evidence="1">The sequence shown here is derived from an EMBL/GenBank/DDBJ whole genome shotgun (WGS) entry which is preliminary data.</text>
</comment>
<dbReference type="GO" id="GO:0016787">
    <property type="term" value="F:hydrolase activity"/>
    <property type="evidence" value="ECO:0007669"/>
    <property type="project" value="UniProtKB-KW"/>
</dbReference>
<dbReference type="PROSITE" id="PS51257">
    <property type="entry name" value="PROKAR_LIPOPROTEIN"/>
    <property type="match status" value="1"/>
</dbReference>
<dbReference type="EC" id="3.1.-.-" evidence="1"/>